<keyword evidence="2" id="KW-1185">Reference proteome</keyword>
<accession>A0A166EEG1</accession>
<gene>
    <name evidence="1" type="ORF">FIBSPDRAFT_75749</name>
</gene>
<name>A0A166EEG1_9AGAM</name>
<proteinExistence type="predicted"/>
<dbReference type="AlphaFoldDB" id="A0A166EEG1"/>
<protein>
    <submittedName>
        <fullName evidence="1">Uncharacterized protein</fullName>
    </submittedName>
</protein>
<reference evidence="1 2" key="1">
    <citation type="journal article" date="2016" name="Mol. Biol. Evol.">
        <title>Comparative Genomics of Early-Diverging Mushroom-Forming Fungi Provides Insights into the Origins of Lignocellulose Decay Capabilities.</title>
        <authorList>
            <person name="Nagy L.G."/>
            <person name="Riley R."/>
            <person name="Tritt A."/>
            <person name="Adam C."/>
            <person name="Daum C."/>
            <person name="Floudas D."/>
            <person name="Sun H."/>
            <person name="Yadav J.S."/>
            <person name="Pangilinan J."/>
            <person name="Larsson K.H."/>
            <person name="Matsuura K."/>
            <person name="Barry K."/>
            <person name="Labutti K."/>
            <person name="Kuo R."/>
            <person name="Ohm R.A."/>
            <person name="Bhattacharya S.S."/>
            <person name="Shirouzu T."/>
            <person name="Yoshinaga Y."/>
            <person name="Martin F.M."/>
            <person name="Grigoriev I.V."/>
            <person name="Hibbett D.S."/>
        </authorList>
    </citation>
    <scope>NUCLEOTIDE SEQUENCE [LARGE SCALE GENOMIC DNA]</scope>
    <source>
        <strain evidence="1 2">CBS 109695</strain>
    </source>
</reference>
<organism evidence="1 2">
    <name type="scientific">Athelia psychrophila</name>
    <dbReference type="NCBI Taxonomy" id="1759441"/>
    <lineage>
        <taxon>Eukaryota</taxon>
        <taxon>Fungi</taxon>
        <taxon>Dikarya</taxon>
        <taxon>Basidiomycota</taxon>
        <taxon>Agaricomycotina</taxon>
        <taxon>Agaricomycetes</taxon>
        <taxon>Agaricomycetidae</taxon>
        <taxon>Atheliales</taxon>
        <taxon>Atheliaceae</taxon>
        <taxon>Athelia</taxon>
    </lineage>
</organism>
<dbReference type="EMBL" id="KV417601">
    <property type="protein sequence ID" value="KZP15678.1"/>
    <property type="molecule type" value="Genomic_DNA"/>
</dbReference>
<evidence type="ECO:0000313" key="2">
    <source>
        <dbReference type="Proteomes" id="UP000076532"/>
    </source>
</evidence>
<evidence type="ECO:0000313" key="1">
    <source>
        <dbReference type="EMBL" id="KZP15678.1"/>
    </source>
</evidence>
<dbReference type="Proteomes" id="UP000076532">
    <property type="component" value="Unassembled WGS sequence"/>
</dbReference>
<sequence length="81" mass="9237">MGNESKFDNAAHVFWPISADVHAGGCILEIRHSISRCKRFPKVCHARWRRTQNALLFPPSRLPKPGFFRIQMNASFRASVA</sequence>